<gene>
    <name evidence="2" type="ORF">AVEN_217560_1</name>
</gene>
<organism evidence="2 3">
    <name type="scientific">Araneus ventricosus</name>
    <name type="common">Orbweaver spider</name>
    <name type="synonym">Epeira ventricosa</name>
    <dbReference type="NCBI Taxonomy" id="182803"/>
    <lineage>
        <taxon>Eukaryota</taxon>
        <taxon>Metazoa</taxon>
        <taxon>Ecdysozoa</taxon>
        <taxon>Arthropoda</taxon>
        <taxon>Chelicerata</taxon>
        <taxon>Arachnida</taxon>
        <taxon>Araneae</taxon>
        <taxon>Araneomorphae</taxon>
        <taxon>Entelegynae</taxon>
        <taxon>Araneoidea</taxon>
        <taxon>Araneidae</taxon>
        <taxon>Araneus</taxon>
    </lineage>
</organism>
<keyword evidence="1" id="KW-0472">Membrane</keyword>
<keyword evidence="1" id="KW-1133">Transmembrane helix</keyword>
<accession>A0A4Y2JNI0</accession>
<reference evidence="2 3" key="1">
    <citation type="journal article" date="2019" name="Sci. Rep.">
        <title>Orb-weaving spider Araneus ventricosus genome elucidates the spidroin gene catalogue.</title>
        <authorList>
            <person name="Kono N."/>
            <person name="Nakamura H."/>
            <person name="Ohtoshi R."/>
            <person name="Moran D.A.P."/>
            <person name="Shinohara A."/>
            <person name="Yoshida Y."/>
            <person name="Fujiwara M."/>
            <person name="Mori M."/>
            <person name="Tomita M."/>
            <person name="Arakawa K."/>
        </authorList>
    </citation>
    <scope>NUCLEOTIDE SEQUENCE [LARGE SCALE GENOMIC DNA]</scope>
</reference>
<keyword evidence="3" id="KW-1185">Reference proteome</keyword>
<name>A0A4Y2JNI0_ARAVE</name>
<protein>
    <submittedName>
        <fullName evidence="2">Uncharacterized protein</fullName>
    </submittedName>
</protein>
<dbReference type="EMBL" id="BGPR01003643">
    <property type="protein sequence ID" value="GBM90686.1"/>
    <property type="molecule type" value="Genomic_DNA"/>
</dbReference>
<dbReference type="Proteomes" id="UP000499080">
    <property type="component" value="Unassembled WGS sequence"/>
</dbReference>
<dbReference type="AlphaFoldDB" id="A0A4Y2JNI0"/>
<sequence length="133" mass="15027">MGLDFFPASACGMEPELAHIALESQFRFSLLTANDAFYIIEVLWMQIVISVNIAILVCSKLGTICHDKSASLQQVNQSFEVTMERTSSKLAVQTHCKNRVRTQPGIELATYRLVARRRYHSASSTTRGEDRFR</sequence>
<evidence type="ECO:0000313" key="2">
    <source>
        <dbReference type="EMBL" id="GBM90686.1"/>
    </source>
</evidence>
<comment type="caution">
    <text evidence="2">The sequence shown here is derived from an EMBL/GenBank/DDBJ whole genome shotgun (WGS) entry which is preliminary data.</text>
</comment>
<evidence type="ECO:0000256" key="1">
    <source>
        <dbReference type="SAM" id="Phobius"/>
    </source>
</evidence>
<proteinExistence type="predicted"/>
<evidence type="ECO:0000313" key="3">
    <source>
        <dbReference type="Proteomes" id="UP000499080"/>
    </source>
</evidence>
<feature type="transmembrane region" description="Helical" evidence="1">
    <location>
        <begin position="36"/>
        <end position="58"/>
    </location>
</feature>
<keyword evidence="1" id="KW-0812">Transmembrane</keyword>